<organism evidence="3 4">
    <name type="scientific">Novosphingobium sediminicola</name>
    <dbReference type="NCBI Taxonomy" id="563162"/>
    <lineage>
        <taxon>Bacteria</taxon>
        <taxon>Pseudomonadati</taxon>
        <taxon>Pseudomonadota</taxon>
        <taxon>Alphaproteobacteria</taxon>
        <taxon>Sphingomonadales</taxon>
        <taxon>Sphingomonadaceae</taxon>
        <taxon>Novosphingobium</taxon>
    </lineage>
</organism>
<dbReference type="RefSeq" id="WP_183628234.1">
    <property type="nucleotide sequence ID" value="NZ_JACIDX010000020.1"/>
</dbReference>
<evidence type="ECO:0008006" key="5">
    <source>
        <dbReference type="Google" id="ProtNLM"/>
    </source>
</evidence>
<comment type="caution">
    <text evidence="3">The sequence shown here is derived from an EMBL/GenBank/DDBJ whole genome shotgun (WGS) entry which is preliminary data.</text>
</comment>
<gene>
    <name evidence="3" type="ORF">GGR38_004146</name>
</gene>
<dbReference type="SUPFAM" id="SSF52218">
    <property type="entry name" value="Flavoproteins"/>
    <property type="match status" value="1"/>
</dbReference>
<dbReference type="AlphaFoldDB" id="A0A7W6CST1"/>
<keyword evidence="4" id="KW-1185">Reference proteome</keyword>
<feature type="region of interest" description="Disordered" evidence="1">
    <location>
        <begin position="205"/>
        <end position="228"/>
    </location>
</feature>
<protein>
    <recommendedName>
        <fullName evidence="5">Flavodoxin-like domain-containing protein</fullName>
    </recommendedName>
</protein>
<evidence type="ECO:0000313" key="3">
    <source>
        <dbReference type="EMBL" id="MBB3957172.1"/>
    </source>
</evidence>
<evidence type="ECO:0000313" key="4">
    <source>
        <dbReference type="Proteomes" id="UP000548867"/>
    </source>
</evidence>
<name>A0A7W6CST1_9SPHN</name>
<sequence length="228" mass="25318">MWKWLIFLMLALLVIAVLCIIGITVWVQAETPFRRERLGGAGRAKALILYHPSKDAHFSDDITMALASGFEADGFAVERWSMSRHTPTRPRGFAIIAVVSNTFFWAPDWPTQDYLDRADLDGQSTIAIMAGGGNTRRAQLVLMREIQNSGASLLTIRELWMSRANIPDTKSDSNREQAMQIARQIAQDAGRQLLMRAADKAAGRAGRDHGEVLLHTQPIGRPPHETAS</sequence>
<feature type="transmembrane region" description="Helical" evidence="2">
    <location>
        <begin position="6"/>
        <end position="27"/>
    </location>
</feature>
<evidence type="ECO:0000256" key="1">
    <source>
        <dbReference type="SAM" id="MobiDB-lite"/>
    </source>
</evidence>
<evidence type="ECO:0000256" key="2">
    <source>
        <dbReference type="SAM" id="Phobius"/>
    </source>
</evidence>
<keyword evidence="2" id="KW-0812">Transmembrane</keyword>
<reference evidence="3 4" key="1">
    <citation type="submission" date="2020-08" db="EMBL/GenBank/DDBJ databases">
        <title>Genomic Encyclopedia of Type Strains, Phase IV (KMG-IV): sequencing the most valuable type-strain genomes for metagenomic binning, comparative biology and taxonomic classification.</title>
        <authorList>
            <person name="Goeker M."/>
        </authorList>
    </citation>
    <scope>NUCLEOTIDE SEQUENCE [LARGE SCALE GENOMIC DNA]</scope>
    <source>
        <strain evidence="3 4">DSM 27057</strain>
    </source>
</reference>
<dbReference type="InterPro" id="IPR029039">
    <property type="entry name" value="Flavoprotein-like_sf"/>
</dbReference>
<keyword evidence="2" id="KW-1133">Transmembrane helix</keyword>
<accession>A0A7W6CST1</accession>
<proteinExistence type="predicted"/>
<dbReference type="Proteomes" id="UP000548867">
    <property type="component" value="Unassembled WGS sequence"/>
</dbReference>
<keyword evidence="2" id="KW-0472">Membrane</keyword>
<dbReference type="EMBL" id="JACIDX010000020">
    <property type="protein sequence ID" value="MBB3957172.1"/>
    <property type="molecule type" value="Genomic_DNA"/>
</dbReference>